<organism evidence="1 2">
    <name type="scientific">Paenibacillus sepulcri</name>
    <dbReference type="NCBI Taxonomy" id="359917"/>
    <lineage>
        <taxon>Bacteria</taxon>
        <taxon>Bacillati</taxon>
        <taxon>Bacillota</taxon>
        <taxon>Bacilli</taxon>
        <taxon>Bacillales</taxon>
        <taxon>Paenibacillaceae</taxon>
        <taxon>Paenibacillus</taxon>
    </lineage>
</organism>
<proteinExistence type="predicted"/>
<accession>A0ABS7CH59</accession>
<dbReference type="Proteomes" id="UP001519887">
    <property type="component" value="Unassembled WGS sequence"/>
</dbReference>
<reference evidence="1 2" key="1">
    <citation type="submission" date="2021-07" db="EMBL/GenBank/DDBJ databases">
        <title>Paenibacillus radiodurans sp. nov., isolated from the southeastern edge of Tengger Desert.</title>
        <authorList>
            <person name="Zhang G."/>
        </authorList>
    </citation>
    <scope>NUCLEOTIDE SEQUENCE [LARGE SCALE GENOMIC DNA]</scope>
    <source>
        <strain evidence="1 2">CCM 7311</strain>
    </source>
</reference>
<sequence length="48" mass="5209">MIPAKRLGMKAILVRQGDACEQPLPEGADRPDAVVDRIDELLPLLLGN</sequence>
<comment type="caution">
    <text evidence="1">The sequence shown here is derived from an EMBL/GenBank/DDBJ whole genome shotgun (WGS) entry which is preliminary data.</text>
</comment>
<name>A0ABS7CH59_9BACL</name>
<dbReference type="Pfam" id="PF13242">
    <property type="entry name" value="Hydrolase_like"/>
    <property type="match status" value="1"/>
</dbReference>
<keyword evidence="2" id="KW-1185">Reference proteome</keyword>
<dbReference type="SUPFAM" id="SSF56784">
    <property type="entry name" value="HAD-like"/>
    <property type="match status" value="1"/>
</dbReference>
<evidence type="ECO:0000313" key="1">
    <source>
        <dbReference type="EMBL" id="MBW7460271.1"/>
    </source>
</evidence>
<dbReference type="InterPro" id="IPR036412">
    <property type="entry name" value="HAD-like_sf"/>
</dbReference>
<dbReference type="EMBL" id="JAHZIK010002123">
    <property type="protein sequence ID" value="MBW7460271.1"/>
    <property type="molecule type" value="Genomic_DNA"/>
</dbReference>
<evidence type="ECO:0000313" key="2">
    <source>
        <dbReference type="Proteomes" id="UP001519887"/>
    </source>
</evidence>
<gene>
    <name evidence="1" type="ORF">K0U00_40030</name>
</gene>
<dbReference type="InterPro" id="IPR023214">
    <property type="entry name" value="HAD_sf"/>
</dbReference>
<protein>
    <submittedName>
        <fullName evidence="1">HAD hydrolase-like protein</fullName>
    </submittedName>
</protein>
<dbReference type="Gene3D" id="3.40.50.1000">
    <property type="entry name" value="HAD superfamily/HAD-like"/>
    <property type="match status" value="1"/>
</dbReference>